<sequence>MATSREESAAAARRAVTHLGRRLRAERPAGALNGTKLTVLSHLYRLGPSTPKDIATAARHQPQSLSRTFAELQEAGLISRRPGEHDRRAAVLTITEVGRDALVRDMAHRDAWLARALDALTDAEVDLIRIAATLLDQIAESPSDQDQRADQAKTTVR</sequence>
<dbReference type="InterPro" id="IPR000835">
    <property type="entry name" value="HTH_MarR-typ"/>
</dbReference>
<keyword evidence="3" id="KW-1185">Reference proteome</keyword>
<dbReference type="PROSITE" id="PS50995">
    <property type="entry name" value="HTH_MARR_2"/>
    <property type="match status" value="1"/>
</dbReference>
<dbReference type="SUPFAM" id="SSF46785">
    <property type="entry name" value="Winged helix' DNA-binding domain"/>
    <property type="match status" value="1"/>
</dbReference>
<proteinExistence type="predicted"/>
<reference evidence="2 3" key="1">
    <citation type="submission" date="2017-06" db="EMBL/GenBank/DDBJ databases">
        <authorList>
            <person name="Kim H.J."/>
            <person name="Triplett B.A."/>
        </authorList>
    </citation>
    <scope>NUCLEOTIDE SEQUENCE [LARGE SCALE GENOMIC DNA]</scope>
    <source>
        <strain evidence="2">FRACA_ARgP5</strain>
    </source>
</reference>
<dbReference type="GO" id="GO:0003700">
    <property type="term" value="F:DNA-binding transcription factor activity"/>
    <property type="evidence" value="ECO:0007669"/>
    <property type="project" value="InterPro"/>
</dbReference>
<dbReference type="InterPro" id="IPR036388">
    <property type="entry name" value="WH-like_DNA-bd_sf"/>
</dbReference>
<organism evidence="2 3">
    <name type="scientific">Frankia canadensis</name>
    <dbReference type="NCBI Taxonomy" id="1836972"/>
    <lineage>
        <taxon>Bacteria</taxon>
        <taxon>Bacillati</taxon>
        <taxon>Actinomycetota</taxon>
        <taxon>Actinomycetes</taxon>
        <taxon>Frankiales</taxon>
        <taxon>Frankiaceae</taxon>
        <taxon>Frankia</taxon>
    </lineage>
</organism>
<dbReference type="Gene3D" id="1.10.10.10">
    <property type="entry name" value="Winged helix-like DNA-binding domain superfamily/Winged helix DNA-binding domain"/>
    <property type="match status" value="1"/>
</dbReference>
<accession>A0A2I2L071</accession>
<dbReference type="InterPro" id="IPR036390">
    <property type="entry name" value="WH_DNA-bd_sf"/>
</dbReference>
<feature type="domain" description="HTH marR-type" evidence="1">
    <location>
        <begin position="5"/>
        <end position="140"/>
    </location>
</feature>
<gene>
    <name evidence="2" type="ORF">FRACA_670020</name>
</gene>
<dbReference type="EMBL" id="FZMO01000533">
    <property type="protein sequence ID" value="SNQ51313.1"/>
    <property type="molecule type" value="Genomic_DNA"/>
</dbReference>
<evidence type="ECO:0000313" key="2">
    <source>
        <dbReference type="EMBL" id="SNQ51313.1"/>
    </source>
</evidence>
<dbReference type="RefSeq" id="WP_101835138.1">
    <property type="nucleotide sequence ID" value="NZ_FZMO01000533.1"/>
</dbReference>
<dbReference type="OrthoDB" id="3628964at2"/>
<evidence type="ECO:0000313" key="3">
    <source>
        <dbReference type="Proteomes" id="UP000234331"/>
    </source>
</evidence>
<name>A0A2I2L071_9ACTN</name>
<dbReference type="SMART" id="SM00347">
    <property type="entry name" value="HTH_MARR"/>
    <property type="match status" value="1"/>
</dbReference>
<dbReference type="PANTHER" id="PTHR39515:SF2">
    <property type="entry name" value="HTH-TYPE TRANSCRIPTIONAL REGULATOR RV0880"/>
    <property type="match status" value="1"/>
</dbReference>
<dbReference type="AlphaFoldDB" id="A0A2I2L071"/>
<protein>
    <submittedName>
        <fullName evidence="2">Putative MarR-family transcriptional regulator</fullName>
    </submittedName>
</protein>
<dbReference type="PANTHER" id="PTHR39515">
    <property type="entry name" value="CONSERVED PROTEIN"/>
    <property type="match status" value="1"/>
</dbReference>
<dbReference type="Proteomes" id="UP000234331">
    <property type="component" value="Unassembled WGS sequence"/>
</dbReference>
<evidence type="ECO:0000259" key="1">
    <source>
        <dbReference type="PROSITE" id="PS50995"/>
    </source>
</evidence>
<dbReference type="InterPro" id="IPR052526">
    <property type="entry name" value="HTH-type_Bedaq_tolerance"/>
</dbReference>
<dbReference type="Pfam" id="PF12802">
    <property type="entry name" value="MarR_2"/>
    <property type="match status" value="1"/>
</dbReference>